<dbReference type="Gene3D" id="3.10.350.10">
    <property type="entry name" value="LysM domain"/>
    <property type="match status" value="1"/>
</dbReference>
<dbReference type="EMBL" id="JAOYFB010000005">
    <property type="protein sequence ID" value="KAK4015613.1"/>
    <property type="molecule type" value="Genomic_DNA"/>
</dbReference>
<accession>A0ABQ9ZRS5</accession>
<reference evidence="2 3" key="1">
    <citation type="journal article" date="2023" name="Nucleic Acids Res.">
        <title>The hologenome of Daphnia magna reveals possible DNA methylation and microbiome-mediated evolution of the host genome.</title>
        <authorList>
            <person name="Chaturvedi A."/>
            <person name="Li X."/>
            <person name="Dhandapani V."/>
            <person name="Marshall H."/>
            <person name="Kissane S."/>
            <person name="Cuenca-Cambronero M."/>
            <person name="Asole G."/>
            <person name="Calvet F."/>
            <person name="Ruiz-Romero M."/>
            <person name="Marangio P."/>
            <person name="Guigo R."/>
            <person name="Rago D."/>
            <person name="Mirbahai L."/>
            <person name="Eastwood N."/>
            <person name="Colbourne J.K."/>
            <person name="Zhou J."/>
            <person name="Mallon E."/>
            <person name="Orsini L."/>
        </authorList>
    </citation>
    <scope>NUCLEOTIDE SEQUENCE [LARGE SCALE GENOMIC DNA]</scope>
    <source>
        <strain evidence="2">LRV0_1</strain>
    </source>
</reference>
<dbReference type="InterPro" id="IPR036779">
    <property type="entry name" value="LysM_dom_sf"/>
</dbReference>
<name>A0ABQ9ZRS5_9CRUS</name>
<protein>
    <recommendedName>
        <fullName evidence="1">LysM domain-containing protein</fullName>
    </recommendedName>
</protein>
<feature type="domain" description="LysM" evidence="1">
    <location>
        <begin position="107"/>
        <end position="155"/>
    </location>
</feature>
<organism evidence="2 3">
    <name type="scientific">Daphnia magna</name>
    <dbReference type="NCBI Taxonomy" id="35525"/>
    <lineage>
        <taxon>Eukaryota</taxon>
        <taxon>Metazoa</taxon>
        <taxon>Ecdysozoa</taxon>
        <taxon>Arthropoda</taxon>
        <taxon>Crustacea</taxon>
        <taxon>Branchiopoda</taxon>
        <taxon>Diplostraca</taxon>
        <taxon>Cladocera</taxon>
        <taxon>Anomopoda</taxon>
        <taxon>Daphniidae</taxon>
        <taxon>Daphnia</taxon>
    </lineage>
</organism>
<dbReference type="InterPro" id="IPR018392">
    <property type="entry name" value="LysM"/>
</dbReference>
<dbReference type="PROSITE" id="PS51782">
    <property type="entry name" value="LYSM"/>
    <property type="match status" value="1"/>
</dbReference>
<evidence type="ECO:0000313" key="2">
    <source>
        <dbReference type="EMBL" id="KAK4015613.1"/>
    </source>
</evidence>
<gene>
    <name evidence="2" type="ORF">OUZ56_030588</name>
</gene>
<keyword evidence="3" id="KW-1185">Reference proteome</keyword>
<evidence type="ECO:0000259" key="1">
    <source>
        <dbReference type="PROSITE" id="PS51782"/>
    </source>
</evidence>
<proteinExistence type="predicted"/>
<sequence length="177" mass="20036">MLETLPCFCSLVTAPQLSPEEASPSRGLQKNQVNKSQFDCNSSKRKLKTESYRCFIALGLLTNCFKMKAEFICFALIFALMLDTSTAVPFAGKSRTRRDAPPYGCKSWWRIRQGSTCWESARICGIDLNTLYRYNGVLEGGRACNYLKIGNFLCCEYGTKESEEYNYGYSYGVYGGW</sequence>
<dbReference type="SUPFAM" id="SSF54106">
    <property type="entry name" value="LysM domain"/>
    <property type="match status" value="1"/>
</dbReference>
<comment type="caution">
    <text evidence="2">The sequence shown here is derived from an EMBL/GenBank/DDBJ whole genome shotgun (WGS) entry which is preliminary data.</text>
</comment>
<evidence type="ECO:0000313" key="3">
    <source>
        <dbReference type="Proteomes" id="UP001234178"/>
    </source>
</evidence>
<dbReference type="Proteomes" id="UP001234178">
    <property type="component" value="Unassembled WGS sequence"/>
</dbReference>